<organism evidence="12 13">
    <name type="scientific">Parendozoicomonas haliclonae</name>
    <dbReference type="NCBI Taxonomy" id="1960125"/>
    <lineage>
        <taxon>Bacteria</taxon>
        <taxon>Pseudomonadati</taxon>
        <taxon>Pseudomonadota</taxon>
        <taxon>Gammaproteobacteria</taxon>
        <taxon>Oceanospirillales</taxon>
        <taxon>Endozoicomonadaceae</taxon>
        <taxon>Parendozoicomonas</taxon>
    </lineage>
</organism>
<evidence type="ECO:0000256" key="7">
    <source>
        <dbReference type="ARBA" id="ARBA00022989"/>
    </source>
</evidence>
<dbReference type="HAMAP" id="MF_00468">
    <property type="entry name" value="CysZ"/>
    <property type="match status" value="1"/>
</dbReference>
<keyword evidence="3 11" id="KW-1003">Cell membrane</keyword>
<evidence type="ECO:0000256" key="8">
    <source>
        <dbReference type="ARBA" id="ARBA00023032"/>
    </source>
</evidence>
<evidence type="ECO:0000256" key="2">
    <source>
        <dbReference type="ARBA" id="ARBA00022448"/>
    </source>
</evidence>
<dbReference type="OrthoDB" id="5292355at2"/>
<proteinExistence type="inferred from homology"/>
<dbReference type="EMBL" id="FWPT01000010">
    <property type="protein sequence ID" value="SMA50127.1"/>
    <property type="molecule type" value="Genomic_DNA"/>
</dbReference>
<dbReference type="NCBIfam" id="NF003433">
    <property type="entry name" value="PRK04949.1"/>
    <property type="match status" value="1"/>
</dbReference>
<dbReference type="GO" id="GO:0005886">
    <property type="term" value="C:plasma membrane"/>
    <property type="evidence" value="ECO:0007669"/>
    <property type="project" value="UniProtKB-SubCell"/>
</dbReference>
<evidence type="ECO:0000256" key="5">
    <source>
        <dbReference type="ARBA" id="ARBA00022605"/>
    </source>
</evidence>
<keyword evidence="2 11" id="KW-0813">Transport</keyword>
<comment type="similarity">
    <text evidence="11">Belongs to the CysZ family.</text>
</comment>
<keyword evidence="5 11" id="KW-0028">Amino-acid biosynthesis</keyword>
<keyword evidence="4 11" id="KW-0997">Cell inner membrane</keyword>
<keyword evidence="9 11" id="KW-0472">Membrane</keyword>
<feature type="transmembrane region" description="Helical" evidence="11">
    <location>
        <begin position="216"/>
        <end position="240"/>
    </location>
</feature>
<accession>A0A1X7ARU2</accession>
<keyword evidence="13" id="KW-1185">Reference proteome</keyword>
<comment type="subcellular location">
    <subcellularLocation>
        <location evidence="11">Cell inner membrane</location>
        <topology evidence="11">Multi-pass membrane protein</topology>
    </subcellularLocation>
    <subcellularLocation>
        <location evidence="1">Membrane</location>
        <topology evidence="1">Multi-pass membrane protein</topology>
    </subcellularLocation>
</comment>
<dbReference type="Proteomes" id="UP000196573">
    <property type="component" value="Unassembled WGS sequence"/>
</dbReference>
<evidence type="ECO:0000256" key="3">
    <source>
        <dbReference type="ARBA" id="ARBA00022475"/>
    </source>
</evidence>
<feature type="transmembrane region" description="Helical" evidence="11">
    <location>
        <begin position="149"/>
        <end position="172"/>
    </location>
</feature>
<dbReference type="Pfam" id="PF07264">
    <property type="entry name" value="EI24"/>
    <property type="match status" value="1"/>
</dbReference>
<dbReference type="RefSeq" id="WP_087112561.1">
    <property type="nucleotide sequence ID" value="NZ_CBCSCN010000005.1"/>
</dbReference>
<name>A0A1X7ARU2_9GAMM</name>
<evidence type="ECO:0000313" key="13">
    <source>
        <dbReference type="Proteomes" id="UP000196573"/>
    </source>
</evidence>
<dbReference type="GO" id="GO:0000103">
    <property type="term" value="P:sulfate assimilation"/>
    <property type="evidence" value="ECO:0007669"/>
    <property type="project" value="InterPro"/>
</dbReference>
<dbReference type="PANTHER" id="PTHR37468">
    <property type="entry name" value="SULFATE TRANSPORTER CYSZ"/>
    <property type="match status" value="1"/>
</dbReference>
<dbReference type="InterPro" id="IPR059112">
    <property type="entry name" value="CysZ/EI24"/>
</dbReference>
<dbReference type="PANTHER" id="PTHR37468:SF1">
    <property type="entry name" value="SULFATE TRANSPORTER CYSZ"/>
    <property type="match status" value="1"/>
</dbReference>
<keyword evidence="6 11" id="KW-0812">Transmembrane</keyword>
<dbReference type="InterPro" id="IPR022985">
    <property type="entry name" value="Sulfate_CysZ"/>
</dbReference>
<feature type="transmembrane region" description="Helical" evidence="11">
    <location>
        <begin position="27"/>
        <end position="50"/>
    </location>
</feature>
<keyword evidence="10 11" id="KW-0198">Cysteine biosynthesis</keyword>
<dbReference type="InterPro" id="IPR050480">
    <property type="entry name" value="CysZ-like"/>
</dbReference>
<dbReference type="GO" id="GO:0019344">
    <property type="term" value="P:cysteine biosynthetic process"/>
    <property type="evidence" value="ECO:0007669"/>
    <property type="project" value="UniProtKB-UniRule"/>
</dbReference>
<reference evidence="12 13" key="1">
    <citation type="submission" date="2017-03" db="EMBL/GenBank/DDBJ databases">
        <authorList>
            <person name="Afonso C.L."/>
            <person name="Miller P.J."/>
            <person name="Scott M.A."/>
            <person name="Spackman E."/>
            <person name="Goraichik I."/>
            <person name="Dimitrov K.M."/>
            <person name="Suarez D.L."/>
            <person name="Swayne D.E."/>
        </authorList>
    </citation>
    <scope>NUCLEOTIDE SEQUENCE [LARGE SCALE GENOMIC DNA]</scope>
    <source>
        <strain evidence="12">SB41UT1</strain>
    </source>
</reference>
<evidence type="ECO:0000256" key="9">
    <source>
        <dbReference type="ARBA" id="ARBA00023136"/>
    </source>
</evidence>
<comment type="function">
    <text evidence="11">High affinity, high specificity proton-dependent sulfate transporter, which mediates sulfate uptake. Provides the sulfur source for the cysteine synthesis pathway.</text>
</comment>
<evidence type="ECO:0000256" key="1">
    <source>
        <dbReference type="ARBA" id="ARBA00004141"/>
    </source>
</evidence>
<evidence type="ECO:0000256" key="6">
    <source>
        <dbReference type="ARBA" id="ARBA00022692"/>
    </source>
</evidence>
<evidence type="ECO:0000256" key="10">
    <source>
        <dbReference type="ARBA" id="ARBA00023192"/>
    </source>
</evidence>
<evidence type="ECO:0000256" key="11">
    <source>
        <dbReference type="HAMAP-Rule" id="MF_00468"/>
    </source>
</evidence>
<sequence>MREQLQSTGRGIDYLLIGLRRLPEPGILSHVIIPLTVNIIVFATMIWYAVKEFSNLVDAMVGWLPDWLSFLSFLAWPVFAFALAILMYFTFTLVANFIAAPFNGFLAERIQNELDPGCVPDAGFKELMKMIPRTIVRELQRLAYYLPRAIVLIILTFIPLVGFVTPVLWFLFSAWMLGLQYSDYAADNELYNFQETKARLATPRLQTMMFGGLTSVLTLIPIVNLVLMPAAVIGGTYLWVERRGPRTL</sequence>
<dbReference type="AlphaFoldDB" id="A0A1X7ARU2"/>
<evidence type="ECO:0000313" key="12">
    <source>
        <dbReference type="EMBL" id="SMA50127.1"/>
    </source>
</evidence>
<keyword evidence="7 11" id="KW-1133">Transmembrane helix</keyword>
<keyword evidence="8 11" id="KW-0764">Sulfate transport</keyword>
<dbReference type="GO" id="GO:0009675">
    <property type="term" value="F:high-affinity sulfate:proton symporter activity"/>
    <property type="evidence" value="ECO:0007669"/>
    <property type="project" value="TreeGrafter"/>
</dbReference>
<evidence type="ECO:0000256" key="4">
    <source>
        <dbReference type="ARBA" id="ARBA00022519"/>
    </source>
</evidence>
<gene>
    <name evidence="11" type="primary">cysZ</name>
    <name evidence="12" type="ORF">EHSB41UT_03918</name>
</gene>
<protein>
    <recommendedName>
        <fullName evidence="11">Sulfate transporter CysZ</fullName>
    </recommendedName>
</protein>
<feature type="transmembrane region" description="Helical" evidence="11">
    <location>
        <begin position="70"/>
        <end position="99"/>
    </location>
</feature>